<evidence type="ECO:0000313" key="2">
    <source>
        <dbReference type="Proteomes" id="UP000050360"/>
    </source>
</evidence>
<gene>
    <name evidence="1" type="ORF">MPEBLZ_01692</name>
</gene>
<dbReference type="InterPro" id="IPR011067">
    <property type="entry name" value="Plasmid_toxin/cell-grow_inhib"/>
</dbReference>
<dbReference type="Gene3D" id="2.30.30.110">
    <property type="match status" value="1"/>
</dbReference>
<sequence length="113" mass="13001">MSLKQGSIVLVDFSYSNLKETKYRPALVISSSEYNEQSNDIVVLRVTSRGRDSSWELKILKNDMAEGTLDIEPSYVKVDSIYSVEKNIIRKVVARLKEEKIKEIKDQLIELFS</sequence>
<reference evidence="1 2" key="1">
    <citation type="submission" date="2015-09" db="EMBL/GenBank/DDBJ databases">
        <title>A metagenomics-based metabolic model of nitrate-dependent anaerobic oxidation of methane by Methanoperedens-like archaea.</title>
        <authorList>
            <person name="Arshad A."/>
            <person name="Speth D.R."/>
            <person name="De Graaf R.M."/>
            <person name="Op Den Camp H.J."/>
            <person name="Jetten M.S."/>
            <person name="Welte C.U."/>
        </authorList>
    </citation>
    <scope>NUCLEOTIDE SEQUENCE [LARGE SCALE GENOMIC DNA]</scope>
</reference>
<proteinExistence type="predicted"/>
<dbReference type="PANTHER" id="PTHR33988">
    <property type="entry name" value="ENDORIBONUCLEASE MAZF-RELATED"/>
    <property type="match status" value="1"/>
</dbReference>
<protein>
    <submittedName>
        <fullName evidence="1">PemK-like protein</fullName>
    </submittedName>
</protein>
<dbReference type="SUPFAM" id="SSF50118">
    <property type="entry name" value="Cell growth inhibitor/plasmid maintenance toxic component"/>
    <property type="match status" value="1"/>
</dbReference>
<dbReference type="InterPro" id="IPR003477">
    <property type="entry name" value="PemK-like"/>
</dbReference>
<dbReference type="Pfam" id="PF02452">
    <property type="entry name" value="PemK_toxin"/>
    <property type="match status" value="1"/>
</dbReference>
<accession>A0A0P8A6H8</accession>
<dbReference type="AlphaFoldDB" id="A0A0P8A6H8"/>
<dbReference type="Proteomes" id="UP000050360">
    <property type="component" value="Unassembled WGS sequence"/>
</dbReference>
<dbReference type="GO" id="GO:0004521">
    <property type="term" value="F:RNA endonuclease activity"/>
    <property type="evidence" value="ECO:0007669"/>
    <property type="project" value="TreeGrafter"/>
</dbReference>
<dbReference type="GO" id="GO:0003677">
    <property type="term" value="F:DNA binding"/>
    <property type="evidence" value="ECO:0007669"/>
    <property type="project" value="InterPro"/>
</dbReference>
<organism evidence="1 2">
    <name type="scientific">Candidatus Methanoperedens nitratireducens</name>
    <dbReference type="NCBI Taxonomy" id="1392998"/>
    <lineage>
        <taxon>Archaea</taxon>
        <taxon>Methanobacteriati</taxon>
        <taxon>Methanobacteriota</taxon>
        <taxon>Stenosarchaea group</taxon>
        <taxon>Methanomicrobia</taxon>
        <taxon>Methanosarcinales</taxon>
        <taxon>ANME-2 cluster</taxon>
        <taxon>Candidatus Methanoperedentaceae</taxon>
        <taxon>Candidatus Methanoperedens</taxon>
    </lineage>
</organism>
<evidence type="ECO:0000313" key="1">
    <source>
        <dbReference type="EMBL" id="KPQ43726.1"/>
    </source>
</evidence>
<dbReference type="EMBL" id="LKCM01000130">
    <property type="protein sequence ID" value="KPQ43726.1"/>
    <property type="molecule type" value="Genomic_DNA"/>
</dbReference>
<dbReference type="PANTHER" id="PTHR33988:SF2">
    <property type="entry name" value="ENDORIBONUCLEASE MAZF"/>
    <property type="match status" value="1"/>
</dbReference>
<name>A0A0P8A6H8_9EURY</name>
<comment type="caution">
    <text evidence="1">The sequence shown here is derived from an EMBL/GenBank/DDBJ whole genome shotgun (WGS) entry which is preliminary data.</text>
</comment>
<dbReference type="GO" id="GO:0016075">
    <property type="term" value="P:rRNA catabolic process"/>
    <property type="evidence" value="ECO:0007669"/>
    <property type="project" value="TreeGrafter"/>
</dbReference>
<dbReference type="GO" id="GO:0006402">
    <property type="term" value="P:mRNA catabolic process"/>
    <property type="evidence" value="ECO:0007669"/>
    <property type="project" value="TreeGrafter"/>
</dbReference>